<reference evidence="1" key="1">
    <citation type="submission" date="2021-10" db="EMBL/GenBank/DDBJ databases">
        <title>Melipona bicolor Genome sequencing and assembly.</title>
        <authorList>
            <person name="Araujo N.S."/>
            <person name="Arias M.C."/>
        </authorList>
    </citation>
    <scope>NUCLEOTIDE SEQUENCE</scope>
    <source>
        <strain evidence="1">USP_2M_L1-L4_2017</strain>
        <tissue evidence="1">Whole body</tissue>
    </source>
</reference>
<dbReference type="EMBL" id="JAHYIQ010000034">
    <property type="protein sequence ID" value="KAK1119823.1"/>
    <property type="molecule type" value="Genomic_DNA"/>
</dbReference>
<organism evidence="1 2">
    <name type="scientific">Melipona bicolor</name>
    <dbReference type="NCBI Taxonomy" id="60889"/>
    <lineage>
        <taxon>Eukaryota</taxon>
        <taxon>Metazoa</taxon>
        <taxon>Ecdysozoa</taxon>
        <taxon>Arthropoda</taxon>
        <taxon>Hexapoda</taxon>
        <taxon>Insecta</taxon>
        <taxon>Pterygota</taxon>
        <taxon>Neoptera</taxon>
        <taxon>Endopterygota</taxon>
        <taxon>Hymenoptera</taxon>
        <taxon>Apocrita</taxon>
        <taxon>Aculeata</taxon>
        <taxon>Apoidea</taxon>
        <taxon>Anthophila</taxon>
        <taxon>Apidae</taxon>
        <taxon>Melipona</taxon>
    </lineage>
</organism>
<proteinExistence type="predicted"/>
<evidence type="ECO:0000313" key="2">
    <source>
        <dbReference type="Proteomes" id="UP001177670"/>
    </source>
</evidence>
<feature type="non-terminal residue" evidence="1">
    <location>
        <position position="96"/>
    </location>
</feature>
<sequence>MLFKWESDGRKFPFAYDRDWMLRLRDDSPPRVRRNLDADWLSFGQPIVCFRNGNSPPKLEDKLFVASERVQSWKLTNHVPVVFWIETLRAIVDLSA</sequence>
<evidence type="ECO:0000313" key="1">
    <source>
        <dbReference type="EMBL" id="KAK1119823.1"/>
    </source>
</evidence>
<name>A0AA40FJ59_9HYME</name>
<comment type="caution">
    <text evidence="1">The sequence shown here is derived from an EMBL/GenBank/DDBJ whole genome shotgun (WGS) entry which is preliminary data.</text>
</comment>
<keyword evidence="2" id="KW-1185">Reference proteome</keyword>
<dbReference type="Proteomes" id="UP001177670">
    <property type="component" value="Unassembled WGS sequence"/>
</dbReference>
<dbReference type="AlphaFoldDB" id="A0AA40FJ59"/>
<accession>A0AA40FJ59</accession>
<protein>
    <submittedName>
        <fullName evidence="1">Uncharacterized protein</fullName>
    </submittedName>
</protein>
<gene>
    <name evidence="1" type="ORF">K0M31_012901</name>
</gene>